<evidence type="ECO:0000313" key="2">
    <source>
        <dbReference type="EMBL" id="KAK7946314.1"/>
    </source>
</evidence>
<feature type="region of interest" description="Disordered" evidence="1">
    <location>
        <begin position="194"/>
        <end position="225"/>
    </location>
</feature>
<gene>
    <name evidence="2" type="ORF">PG986_010635</name>
</gene>
<proteinExistence type="predicted"/>
<accession>A0ABR1Q3I7</accession>
<keyword evidence="3" id="KW-1185">Reference proteome</keyword>
<reference evidence="2 3" key="1">
    <citation type="submission" date="2023-01" db="EMBL/GenBank/DDBJ databases">
        <title>Analysis of 21 Apiospora genomes using comparative genomics revels a genus with tremendous synthesis potential of carbohydrate active enzymes and secondary metabolites.</title>
        <authorList>
            <person name="Sorensen T."/>
        </authorList>
    </citation>
    <scope>NUCLEOTIDE SEQUENCE [LARGE SCALE GENOMIC DNA]</scope>
    <source>
        <strain evidence="2 3">CBS 24483</strain>
    </source>
</reference>
<dbReference type="RefSeq" id="XP_066696348.1">
    <property type="nucleotide sequence ID" value="XM_066846857.1"/>
</dbReference>
<evidence type="ECO:0000313" key="3">
    <source>
        <dbReference type="Proteomes" id="UP001391051"/>
    </source>
</evidence>
<feature type="compositionally biased region" description="Basic and acidic residues" evidence="1">
    <location>
        <begin position="213"/>
        <end position="225"/>
    </location>
</feature>
<dbReference type="EMBL" id="JAQQWE010000007">
    <property type="protein sequence ID" value="KAK7946314.1"/>
    <property type="molecule type" value="Genomic_DNA"/>
</dbReference>
<name>A0ABR1Q3I7_9PEZI</name>
<sequence length="225" mass="24631">MALGQGPPVLLRVQLDDDFFERWRHAAEIRVRHVDRFRHDLSVAGPVPFPRVGARYLPDDNGRGAPSAGRDRLQVRAARSDGLGDAGVPRYDGDAVELFQLQRMEIRELDNEVPDVLGVAADPLEEHGDLVGLDHGEVELVLAVEHDGGLVADLFAHAEQLRGGLVLPATVDAGVHPGVEGFVVGDEAVSVNLGRGSREENRGSRPFWRRGSRNADEDGYRKSTW</sequence>
<organism evidence="2 3">
    <name type="scientific">Apiospora aurea</name>
    <dbReference type="NCBI Taxonomy" id="335848"/>
    <lineage>
        <taxon>Eukaryota</taxon>
        <taxon>Fungi</taxon>
        <taxon>Dikarya</taxon>
        <taxon>Ascomycota</taxon>
        <taxon>Pezizomycotina</taxon>
        <taxon>Sordariomycetes</taxon>
        <taxon>Xylariomycetidae</taxon>
        <taxon>Amphisphaeriales</taxon>
        <taxon>Apiosporaceae</taxon>
        <taxon>Apiospora</taxon>
    </lineage>
</organism>
<protein>
    <submittedName>
        <fullName evidence="2">Uncharacterized protein</fullName>
    </submittedName>
</protein>
<dbReference type="Proteomes" id="UP001391051">
    <property type="component" value="Unassembled WGS sequence"/>
</dbReference>
<dbReference type="GeneID" id="92079919"/>
<comment type="caution">
    <text evidence="2">The sequence shown here is derived from an EMBL/GenBank/DDBJ whole genome shotgun (WGS) entry which is preliminary data.</text>
</comment>
<evidence type="ECO:0000256" key="1">
    <source>
        <dbReference type="SAM" id="MobiDB-lite"/>
    </source>
</evidence>